<evidence type="ECO:0000256" key="3">
    <source>
        <dbReference type="ARBA" id="ARBA00022723"/>
    </source>
</evidence>
<evidence type="ECO:0000313" key="9">
    <source>
        <dbReference type="Proteomes" id="UP000030693"/>
    </source>
</evidence>
<dbReference type="eggNOG" id="ENOG502QS66">
    <property type="taxonomic scope" value="Eukaryota"/>
</dbReference>
<feature type="domain" description="Extradiol ring-cleavage dioxygenase class III enzyme subunit B" evidence="7">
    <location>
        <begin position="36"/>
        <end position="299"/>
    </location>
</feature>
<keyword evidence="3" id="KW-0479">Metal-binding</keyword>
<evidence type="ECO:0000256" key="4">
    <source>
        <dbReference type="ARBA" id="ARBA00022833"/>
    </source>
</evidence>
<name>A0A058Z0E6_FONAL</name>
<dbReference type="Proteomes" id="UP000030693">
    <property type="component" value="Unassembled WGS sequence"/>
</dbReference>
<dbReference type="Pfam" id="PF02900">
    <property type="entry name" value="LigB"/>
    <property type="match status" value="1"/>
</dbReference>
<dbReference type="Gene3D" id="3.40.830.10">
    <property type="entry name" value="LigB-like"/>
    <property type="match status" value="1"/>
</dbReference>
<comment type="cofactor">
    <cofactor evidence="1">
        <name>Zn(2+)</name>
        <dbReference type="ChEBI" id="CHEBI:29105"/>
    </cofactor>
</comment>
<evidence type="ECO:0000256" key="5">
    <source>
        <dbReference type="ARBA" id="ARBA00023002"/>
    </source>
</evidence>
<dbReference type="PANTHER" id="PTHR30096:SF0">
    <property type="entry name" value="4,5-DOPA DIOXYGENASE EXTRADIOL-LIKE PROTEIN"/>
    <property type="match status" value="1"/>
</dbReference>
<evidence type="ECO:0000256" key="6">
    <source>
        <dbReference type="SAM" id="MobiDB-lite"/>
    </source>
</evidence>
<dbReference type="STRING" id="691883.A0A058Z0E6"/>
<dbReference type="GeneID" id="20530898"/>
<dbReference type="SUPFAM" id="SSF53213">
    <property type="entry name" value="LigB-like"/>
    <property type="match status" value="1"/>
</dbReference>
<evidence type="ECO:0000256" key="1">
    <source>
        <dbReference type="ARBA" id="ARBA00001947"/>
    </source>
</evidence>
<accession>A0A058Z0E6</accession>
<dbReference type="AlphaFoldDB" id="A0A058Z0E6"/>
<protein>
    <recommendedName>
        <fullName evidence="7">Extradiol ring-cleavage dioxygenase class III enzyme subunit B domain-containing protein</fullName>
    </recommendedName>
</protein>
<gene>
    <name evidence="8" type="ORF">H696_06173</name>
</gene>
<dbReference type="RefSeq" id="XP_009498190.1">
    <property type="nucleotide sequence ID" value="XM_009499915.1"/>
</dbReference>
<evidence type="ECO:0000256" key="2">
    <source>
        <dbReference type="ARBA" id="ARBA00007581"/>
    </source>
</evidence>
<dbReference type="GO" id="GO:0008270">
    <property type="term" value="F:zinc ion binding"/>
    <property type="evidence" value="ECO:0007669"/>
    <property type="project" value="InterPro"/>
</dbReference>
<dbReference type="PANTHER" id="PTHR30096">
    <property type="entry name" value="4,5-DOPA DIOXYGENASE EXTRADIOL-LIKE PROTEIN"/>
    <property type="match status" value="1"/>
</dbReference>
<keyword evidence="9" id="KW-1185">Reference proteome</keyword>
<dbReference type="PIRSF" id="PIRSF006157">
    <property type="entry name" value="Doxgns_DODA"/>
    <property type="match status" value="1"/>
</dbReference>
<dbReference type="CDD" id="cd07363">
    <property type="entry name" value="45_DOPA_Dioxygenase"/>
    <property type="match status" value="1"/>
</dbReference>
<keyword evidence="5" id="KW-0560">Oxidoreductase</keyword>
<evidence type="ECO:0000313" key="8">
    <source>
        <dbReference type="EMBL" id="KCV67403.1"/>
    </source>
</evidence>
<dbReference type="OrthoDB" id="7396853at2759"/>
<comment type="similarity">
    <text evidence="2">Belongs to the DODA-type extradiol aromatic ring-opening dioxygenase family.</text>
</comment>
<dbReference type="GO" id="GO:0016702">
    <property type="term" value="F:oxidoreductase activity, acting on single donors with incorporation of molecular oxygen, incorporation of two atoms of oxygen"/>
    <property type="evidence" value="ECO:0007669"/>
    <property type="project" value="UniProtKB-ARBA"/>
</dbReference>
<keyword evidence="4" id="KW-0862">Zinc</keyword>
<evidence type="ECO:0000259" key="7">
    <source>
        <dbReference type="Pfam" id="PF02900"/>
    </source>
</evidence>
<sequence>MLWCVGGKTRQKRKPRSPTPTPDITMSASSRLPIWLLSHGSPALYTETHLPAYNFYQQLSRTLPRQPDAIICVSAHWTENSPAVTTEDHPKQIYDFYGFPAHMYEYKYQTTGDPALAGRILGALRDAGFARAFGTSSRGHDHGTWSPLSITFPPDAAGRAPIPIVQLSLIGGYDAAEHIRLGQALQPLLEQENVLLVCSGGVVHNLRQLSFGHAAQQAPPPAPWAAAFDEYTTATLTQHTGAERERILTQHPLHQHERQAHPEADHLAPVFVAAGAAGDQPARLVHTSWVAGNLSMSSYIM</sequence>
<dbReference type="EMBL" id="KB932223">
    <property type="protein sequence ID" value="KCV67403.1"/>
    <property type="molecule type" value="Genomic_DNA"/>
</dbReference>
<reference evidence="8" key="1">
    <citation type="submission" date="2013-04" db="EMBL/GenBank/DDBJ databases">
        <title>The Genome Sequence of Fonticula alba ATCC 38817.</title>
        <authorList>
            <consortium name="The Broad Institute Genomics Platform"/>
            <person name="Russ C."/>
            <person name="Cuomo C."/>
            <person name="Burger G."/>
            <person name="Gray M.W."/>
            <person name="Holland P.W.H."/>
            <person name="King N."/>
            <person name="Lang F.B.F."/>
            <person name="Roger A.J."/>
            <person name="Ruiz-Trillo I."/>
            <person name="Brown M."/>
            <person name="Walker B."/>
            <person name="Young S."/>
            <person name="Zeng Q."/>
            <person name="Gargeya S."/>
            <person name="Fitzgerald M."/>
            <person name="Haas B."/>
            <person name="Abouelleil A."/>
            <person name="Allen A.W."/>
            <person name="Alvarado L."/>
            <person name="Arachchi H.M."/>
            <person name="Berlin A.M."/>
            <person name="Chapman S.B."/>
            <person name="Gainer-Dewar J."/>
            <person name="Goldberg J."/>
            <person name="Griggs A."/>
            <person name="Gujja S."/>
            <person name="Hansen M."/>
            <person name="Howarth C."/>
            <person name="Imamovic A."/>
            <person name="Ireland A."/>
            <person name="Larimer J."/>
            <person name="McCowan C."/>
            <person name="Murphy C."/>
            <person name="Pearson M."/>
            <person name="Poon T.W."/>
            <person name="Priest M."/>
            <person name="Roberts A."/>
            <person name="Saif S."/>
            <person name="Shea T."/>
            <person name="Sisk P."/>
            <person name="Sykes S."/>
            <person name="Wortman J."/>
            <person name="Nusbaum C."/>
            <person name="Birren B."/>
        </authorList>
    </citation>
    <scope>NUCLEOTIDE SEQUENCE [LARGE SCALE GENOMIC DNA]</scope>
    <source>
        <strain evidence="8">ATCC 38817</strain>
    </source>
</reference>
<dbReference type="GO" id="GO:0008198">
    <property type="term" value="F:ferrous iron binding"/>
    <property type="evidence" value="ECO:0007669"/>
    <property type="project" value="InterPro"/>
</dbReference>
<proteinExistence type="inferred from homology"/>
<feature type="region of interest" description="Disordered" evidence="6">
    <location>
        <begin position="1"/>
        <end position="25"/>
    </location>
</feature>
<dbReference type="InterPro" id="IPR004183">
    <property type="entry name" value="Xdiol_dOase_suB"/>
</dbReference>
<dbReference type="InterPro" id="IPR014436">
    <property type="entry name" value="Extradiol_dOase_DODA"/>
</dbReference>
<organism evidence="8">
    <name type="scientific">Fonticula alba</name>
    <name type="common">Slime mold</name>
    <dbReference type="NCBI Taxonomy" id="691883"/>
    <lineage>
        <taxon>Eukaryota</taxon>
        <taxon>Rotosphaerida</taxon>
        <taxon>Fonticulaceae</taxon>
        <taxon>Fonticula</taxon>
    </lineage>
</organism>